<dbReference type="UniPathway" id="UPA00060">
    <property type="reaction ID" value="UER00141"/>
</dbReference>
<dbReference type="GO" id="GO:0005737">
    <property type="term" value="C:cytoplasm"/>
    <property type="evidence" value="ECO:0007669"/>
    <property type="project" value="TreeGrafter"/>
</dbReference>
<feature type="binding site" evidence="9">
    <location>
        <position position="73"/>
    </location>
    <ligand>
        <name>Mg(2+)</name>
        <dbReference type="ChEBI" id="CHEBI:18420"/>
    </ligand>
</feature>
<dbReference type="InterPro" id="IPR022998">
    <property type="entry name" value="ThiamineP_synth_TenI"/>
</dbReference>
<feature type="binding site" evidence="9">
    <location>
        <position position="111"/>
    </location>
    <ligand>
        <name>4-amino-2-methyl-5-(diphosphooxymethyl)pyrimidine</name>
        <dbReference type="ChEBI" id="CHEBI:57841"/>
    </ligand>
</feature>
<dbReference type="NCBIfam" id="TIGR00693">
    <property type="entry name" value="thiE"/>
    <property type="match status" value="1"/>
</dbReference>
<evidence type="ECO:0000256" key="10">
    <source>
        <dbReference type="RuleBase" id="RU003826"/>
    </source>
</evidence>
<feature type="binding site" evidence="9">
    <location>
        <position position="167"/>
    </location>
    <ligand>
        <name>2-[(2R,5Z)-2-carboxy-4-methylthiazol-5(2H)-ylidene]ethyl phosphate</name>
        <dbReference type="ChEBI" id="CHEBI:62899"/>
    </ligand>
</feature>
<keyword evidence="14" id="KW-1185">Reference proteome</keyword>
<dbReference type="EMBL" id="FOIF01000011">
    <property type="protein sequence ID" value="SES83175.1"/>
    <property type="molecule type" value="Genomic_DNA"/>
</dbReference>
<evidence type="ECO:0000313" key="13">
    <source>
        <dbReference type="EMBL" id="SES83175.1"/>
    </source>
</evidence>
<evidence type="ECO:0000256" key="7">
    <source>
        <dbReference type="ARBA" id="ARBA00047851"/>
    </source>
</evidence>
<comment type="cofactor">
    <cofactor evidence="9">
        <name>Mg(2+)</name>
        <dbReference type="ChEBI" id="CHEBI:18420"/>
    </cofactor>
    <text evidence="9">Binds 1 Mg(2+) ion per subunit.</text>
</comment>
<dbReference type="FunFam" id="3.20.20.70:FF:000096">
    <property type="entry name" value="Thiamine-phosphate synthase"/>
    <property type="match status" value="1"/>
</dbReference>
<dbReference type="STRING" id="1120990.SAMN03080614_101128"/>
<accession>A0A1H9ZNB7</accession>
<evidence type="ECO:0000313" key="14">
    <source>
        <dbReference type="Proteomes" id="UP000243819"/>
    </source>
</evidence>
<feature type="binding site" evidence="9">
    <location>
        <begin position="40"/>
        <end position="44"/>
    </location>
    <ligand>
        <name>4-amino-2-methyl-5-(diphosphooxymethyl)pyrimidine</name>
        <dbReference type="ChEBI" id="CHEBI:57841"/>
    </ligand>
</feature>
<dbReference type="EC" id="2.5.1.3" evidence="9"/>
<evidence type="ECO:0000256" key="2">
    <source>
        <dbReference type="ARBA" id="ARBA00022679"/>
    </source>
</evidence>
<dbReference type="HAMAP" id="MF_00097">
    <property type="entry name" value="TMP_synthase"/>
    <property type="match status" value="1"/>
</dbReference>
<keyword evidence="4 9" id="KW-0460">Magnesium</keyword>
<comment type="catalytic activity">
    <reaction evidence="8 9 10">
        <text>2-[(2R,5Z)-2-carboxy-4-methylthiazol-5(2H)-ylidene]ethyl phosphate + 4-amino-2-methyl-5-(diphosphooxymethyl)pyrimidine + 2 H(+) = thiamine phosphate + CO2 + diphosphate</text>
        <dbReference type="Rhea" id="RHEA:47844"/>
        <dbReference type="ChEBI" id="CHEBI:15378"/>
        <dbReference type="ChEBI" id="CHEBI:16526"/>
        <dbReference type="ChEBI" id="CHEBI:33019"/>
        <dbReference type="ChEBI" id="CHEBI:37575"/>
        <dbReference type="ChEBI" id="CHEBI:57841"/>
        <dbReference type="ChEBI" id="CHEBI:62899"/>
        <dbReference type="EC" id="2.5.1.3"/>
    </reaction>
</comment>
<dbReference type="GO" id="GO:0004789">
    <property type="term" value="F:thiamine-phosphate diphosphorylase activity"/>
    <property type="evidence" value="ECO:0007669"/>
    <property type="project" value="UniProtKB-UniRule"/>
</dbReference>
<dbReference type="Pfam" id="PF02581">
    <property type="entry name" value="TMP-TENI"/>
    <property type="match status" value="1"/>
</dbReference>
<comment type="catalytic activity">
    <reaction evidence="7 9 10">
        <text>2-(2-carboxy-4-methylthiazol-5-yl)ethyl phosphate + 4-amino-2-methyl-5-(diphosphooxymethyl)pyrimidine + 2 H(+) = thiamine phosphate + CO2 + diphosphate</text>
        <dbReference type="Rhea" id="RHEA:47848"/>
        <dbReference type="ChEBI" id="CHEBI:15378"/>
        <dbReference type="ChEBI" id="CHEBI:16526"/>
        <dbReference type="ChEBI" id="CHEBI:33019"/>
        <dbReference type="ChEBI" id="CHEBI:37575"/>
        <dbReference type="ChEBI" id="CHEBI:57841"/>
        <dbReference type="ChEBI" id="CHEBI:62890"/>
        <dbReference type="EC" id="2.5.1.3"/>
    </reaction>
</comment>
<proteinExistence type="inferred from homology"/>
<dbReference type="RefSeq" id="WP_091349684.1">
    <property type="nucleotide sequence ID" value="NZ_FOIF01000011.1"/>
</dbReference>
<keyword evidence="5 9" id="KW-0784">Thiamine biosynthesis</keyword>
<comment type="catalytic activity">
    <reaction evidence="6 9 10">
        <text>4-methyl-5-(2-phosphooxyethyl)-thiazole + 4-amino-2-methyl-5-(diphosphooxymethyl)pyrimidine + H(+) = thiamine phosphate + diphosphate</text>
        <dbReference type="Rhea" id="RHEA:22328"/>
        <dbReference type="ChEBI" id="CHEBI:15378"/>
        <dbReference type="ChEBI" id="CHEBI:33019"/>
        <dbReference type="ChEBI" id="CHEBI:37575"/>
        <dbReference type="ChEBI" id="CHEBI:57841"/>
        <dbReference type="ChEBI" id="CHEBI:58296"/>
        <dbReference type="EC" id="2.5.1.3"/>
    </reaction>
</comment>
<dbReference type="InterPro" id="IPR013785">
    <property type="entry name" value="Aldolase_TIM"/>
</dbReference>
<dbReference type="InterPro" id="IPR034291">
    <property type="entry name" value="TMP_synthase"/>
</dbReference>
<organism evidence="13 14">
    <name type="scientific">Anaerobranca gottschalkii DSM 13577</name>
    <dbReference type="NCBI Taxonomy" id="1120990"/>
    <lineage>
        <taxon>Bacteria</taxon>
        <taxon>Bacillati</taxon>
        <taxon>Bacillota</taxon>
        <taxon>Clostridia</taxon>
        <taxon>Eubacteriales</taxon>
        <taxon>Proteinivoracaceae</taxon>
        <taxon>Anaerobranca</taxon>
    </lineage>
</organism>
<evidence type="ECO:0000256" key="3">
    <source>
        <dbReference type="ARBA" id="ARBA00022723"/>
    </source>
</evidence>
<comment type="pathway">
    <text evidence="1 9 11">Cofactor biosynthesis; thiamine diphosphate biosynthesis; thiamine phosphate from 4-amino-2-methyl-5-diphosphomethylpyrimidine and 4-methyl-5-(2-phosphoethyl)-thiazole: step 1/1.</text>
</comment>
<comment type="function">
    <text evidence="9">Condenses 4-methyl-5-(beta-hydroxyethyl)thiazole monophosphate (THZ-P) and 2-methyl-4-amino-5-hydroxymethyl pyrimidine pyrophosphate (HMP-PP) to form thiamine monophosphate (TMP).</text>
</comment>
<evidence type="ECO:0000259" key="12">
    <source>
        <dbReference type="Pfam" id="PF02581"/>
    </source>
</evidence>
<comment type="similarity">
    <text evidence="9 10">Belongs to the thiamine-phosphate synthase family.</text>
</comment>
<feature type="binding site" evidence="9">
    <location>
        <position position="140"/>
    </location>
    <ligand>
        <name>4-amino-2-methyl-5-(diphosphooxymethyl)pyrimidine</name>
        <dbReference type="ChEBI" id="CHEBI:57841"/>
    </ligand>
</feature>
<dbReference type="PANTHER" id="PTHR20857">
    <property type="entry name" value="THIAMINE-PHOSPHATE PYROPHOSPHORYLASE"/>
    <property type="match status" value="1"/>
</dbReference>
<dbReference type="GO" id="GO:0009228">
    <property type="term" value="P:thiamine biosynthetic process"/>
    <property type="evidence" value="ECO:0007669"/>
    <property type="project" value="UniProtKB-KW"/>
</dbReference>
<feature type="binding site" evidence="9">
    <location>
        <begin position="137"/>
        <end position="139"/>
    </location>
    <ligand>
        <name>2-[(2R,5Z)-2-carboxy-4-methylthiazol-5(2H)-ylidene]ethyl phosphate</name>
        <dbReference type="ChEBI" id="CHEBI:62899"/>
    </ligand>
</feature>
<dbReference type="InterPro" id="IPR036206">
    <property type="entry name" value="ThiamineP_synth_sf"/>
</dbReference>
<comment type="caution">
    <text evidence="9">Lacks conserved residue(s) required for the propagation of feature annotation.</text>
</comment>
<protein>
    <recommendedName>
        <fullName evidence="9">Thiamine-phosphate synthase</fullName>
        <shortName evidence="9">TP synthase</shortName>
        <shortName evidence="9">TPS</shortName>
        <ecNumber evidence="9">2.5.1.3</ecNumber>
    </recommendedName>
    <alternativeName>
        <fullName evidence="9">Thiamine-phosphate pyrophosphorylase</fullName>
        <shortName evidence="9">TMP pyrophosphorylase</shortName>
        <shortName evidence="9">TMP-PPase</shortName>
    </alternativeName>
</protein>
<reference evidence="14" key="1">
    <citation type="submission" date="2016-10" db="EMBL/GenBank/DDBJ databases">
        <authorList>
            <person name="Varghese N."/>
            <person name="Submissions S."/>
        </authorList>
    </citation>
    <scope>NUCLEOTIDE SEQUENCE [LARGE SCALE GENOMIC DNA]</scope>
    <source>
        <strain evidence="14">DSM 13577</strain>
    </source>
</reference>
<gene>
    <name evidence="9" type="primary">thiE</name>
    <name evidence="13" type="ORF">SAMN03080614_101128</name>
</gene>
<feature type="domain" description="Thiamine phosphate synthase/TenI" evidence="12">
    <location>
        <begin position="10"/>
        <end position="189"/>
    </location>
</feature>
<dbReference type="GO" id="GO:0000287">
    <property type="term" value="F:magnesium ion binding"/>
    <property type="evidence" value="ECO:0007669"/>
    <property type="project" value="UniProtKB-UniRule"/>
</dbReference>
<sequence length="209" mass="23226">MKGKTKIKGIYVIADFGIIKDSPFEYILETILESGIDAIQIRDKESDTHTLYKRALKIKKITEKYRIPLIINDRLDIAIAVDADGVHLGQKDLPVQVAREILGDDKIIGLSASNLEESLKGERAGADYLGVGCLFFTDTKKDTRKVTVEMIKRIKERVKIPVIAIGGINKRNLGEIKGNVDGVAVASAIFKSDNIKRETLELVESFWKG</sequence>
<keyword evidence="2 9" id="KW-0808">Transferase</keyword>
<keyword evidence="3 9" id="KW-0479">Metal-binding</keyword>
<dbReference type="Proteomes" id="UP000243819">
    <property type="component" value="Unassembled WGS sequence"/>
</dbReference>
<dbReference type="CDD" id="cd00564">
    <property type="entry name" value="TMP_TenI"/>
    <property type="match status" value="1"/>
</dbReference>
<evidence type="ECO:0000256" key="5">
    <source>
        <dbReference type="ARBA" id="ARBA00022977"/>
    </source>
</evidence>
<evidence type="ECO:0000256" key="8">
    <source>
        <dbReference type="ARBA" id="ARBA00047883"/>
    </source>
</evidence>
<evidence type="ECO:0000256" key="9">
    <source>
        <dbReference type="HAMAP-Rule" id="MF_00097"/>
    </source>
</evidence>
<evidence type="ECO:0000256" key="6">
    <source>
        <dbReference type="ARBA" id="ARBA00047334"/>
    </source>
</evidence>
<evidence type="ECO:0000256" key="11">
    <source>
        <dbReference type="RuleBase" id="RU004253"/>
    </source>
</evidence>
<dbReference type="OrthoDB" id="9812206at2"/>
<name>A0A1H9ZNB7_9FIRM</name>
<dbReference type="AlphaFoldDB" id="A0A1H9ZNB7"/>
<feature type="binding site" evidence="9">
    <location>
        <position position="72"/>
    </location>
    <ligand>
        <name>4-amino-2-methyl-5-(diphosphooxymethyl)pyrimidine</name>
        <dbReference type="ChEBI" id="CHEBI:57841"/>
    </ligand>
</feature>
<dbReference type="PANTHER" id="PTHR20857:SF23">
    <property type="entry name" value="THIAMINE BIOSYNTHETIC BIFUNCTIONAL ENZYME"/>
    <property type="match status" value="1"/>
</dbReference>
<dbReference type="GO" id="GO:0009229">
    <property type="term" value="P:thiamine diphosphate biosynthetic process"/>
    <property type="evidence" value="ECO:0007669"/>
    <property type="project" value="UniProtKB-UniRule"/>
</dbReference>
<feature type="binding site" evidence="9">
    <location>
        <position position="92"/>
    </location>
    <ligand>
        <name>Mg(2+)</name>
        <dbReference type="ChEBI" id="CHEBI:18420"/>
    </ligand>
</feature>
<dbReference type="SUPFAM" id="SSF51391">
    <property type="entry name" value="Thiamin phosphate synthase"/>
    <property type="match status" value="1"/>
</dbReference>
<evidence type="ECO:0000256" key="1">
    <source>
        <dbReference type="ARBA" id="ARBA00005165"/>
    </source>
</evidence>
<dbReference type="Gene3D" id="3.20.20.70">
    <property type="entry name" value="Aldolase class I"/>
    <property type="match status" value="1"/>
</dbReference>
<evidence type="ECO:0000256" key="4">
    <source>
        <dbReference type="ARBA" id="ARBA00022842"/>
    </source>
</evidence>